<dbReference type="CDD" id="cd13585">
    <property type="entry name" value="PBP2_TMBP_like"/>
    <property type="match status" value="1"/>
</dbReference>
<dbReference type="Pfam" id="PF01547">
    <property type="entry name" value="SBP_bac_1"/>
    <property type="match status" value="1"/>
</dbReference>
<dbReference type="SUPFAM" id="SSF53850">
    <property type="entry name" value="Periplasmic binding protein-like II"/>
    <property type="match status" value="1"/>
</dbReference>
<dbReference type="Proteomes" id="UP000029033">
    <property type="component" value="Unassembled WGS sequence"/>
</dbReference>
<feature type="chain" id="PRO_5039515392" evidence="6">
    <location>
        <begin position="31"/>
        <end position="434"/>
    </location>
</feature>
<dbReference type="eggNOG" id="COG1653">
    <property type="taxonomic scope" value="Bacteria"/>
</dbReference>
<accession>A0A087DBI3</accession>
<dbReference type="PANTHER" id="PTHR43649">
    <property type="entry name" value="ARABINOSE-BINDING PROTEIN-RELATED"/>
    <property type="match status" value="1"/>
</dbReference>
<feature type="signal peptide" evidence="6">
    <location>
        <begin position="1"/>
        <end position="30"/>
    </location>
</feature>
<dbReference type="GeneID" id="85164923"/>
<keyword evidence="2 6" id="KW-0732">Signal</keyword>
<dbReference type="InterPro" id="IPR006059">
    <property type="entry name" value="SBP"/>
</dbReference>
<name>A0A087DBI3_9BIFI</name>
<keyword evidence="5" id="KW-0449">Lipoprotein</keyword>
<proteinExistence type="predicted"/>
<dbReference type="InterPro" id="IPR050490">
    <property type="entry name" value="Bact_solute-bd_prot1"/>
</dbReference>
<evidence type="ECO:0000256" key="6">
    <source>
        <dbReference type="SAM" id="SignalP"/>
    </source>
</evidence>
<dbReference type="PANTHER" id="PTHR43649:SF33">
    <property type="entry name" value="POLYGALACTURONAN_RHAMNOGALACTURONAN-BINDING PROTEIN YTCQ"/>
    <property type="match status" value="1"/>
</dbReference>
<dbReference type="AlphaFoldDB" id="A0A087DBI3"/>
<dbReference type="STRING" id="158787.BSCA_1610"/>
<dbReference type="EMBL" id="JGZO01000014">
    <property type="protein sequence ID" value="KFI92883.1"/>
    <property type="molecule type" value="Genomic_DNA"/>
</dbReference>
<keyword evidence="4" id="KW-0564">Palmitate</keyword>
<keyword evidence="3" id="KW-0472">Membrane</keyword>
<evidence type="ECO:0000256" key="2">
    <source>
        <dbReference type="ARBA" id="ARBA00022729"/>
    </source>
</evidence>
<gene>
    <name evidence="7" type="ORF">BSCA_1610</name>
</gene>
<evidence type="ECO:0000256" key="1">
    <source>
        <dbReference type="ARBA" id="ARBA00022475"/>
    </source>
</evidence>
<dbReference type="RefSeq" id="WP_033518019.1">
    <property type="nucleotide sequence ID" value="NZ_CAUPKV010000012.1"/>
</dbReference>
<protein>
    <submittedName>
        <fullName evidence="7">Extracellular solute-binding protein</fullName>
    </submittedName>
</protein>
<evidence type="ECO:0000313" key="7">
    <source>
        <dbReference type="EMBL" id="KFI92883.1"/>
    </source>
</evidence>
<comment type="caution">
    <text evidence="7">The sequence shown here is derived from an EMBL/GenBank/DDBJ whole genome shotgun (WGS) entry which is preliminary data.</text>
</comment>
<organism evidence="7 8">
    <name type="scientific">Bifidobacterium scardovii</name>
    <dbReference type="NCBI Taxonomy" id="158787"/>
    <lineage>
        <taxon>Bacteria</taxon>
        <taxon>Bacillati</taxon>
        <taxon>Actinomycetota</taxon>
        <taxon>Actinomycetes</taxon>
        <taxon>Bifidobacteriales</taxon>
        <taxon>Bifidobacteriaceae</taxon>
        <taxon>Bifidobacterium</taxon>
    </lineage>
</organism>
<evidence type="ECO:0000256" key="3">
    <source>
        <dbReference type="ARBA" id="ARBA00023136"/>
    </source>
</evidence>
<dbReference type="Gene3D" id="3.40.190.10">
    <property type="entry name" value="Periplasmic binding protein-like II"/>
    <property type="match status" value="1"/>
</dbReference>
<sequence length="434" mass="47379">MKPTTLTRCLAASAAISLLVPLAACGSSSADDGKTKLTMVESLTTPVRTKILKTLLKDFEAQNPDITVDLVSPPTDSADRTIQQMLQSGEGIDVLEVRDITVGGFSKNGWLDDLSSDMENWDGWDKLTDNAKNSAKGESGKIWYMPYGFYGLSLFYRTDLIKQAGFSEAPKSWDDLLEQASAIQNTDKKQYGYAFRGGSNSDSNAVAIIEAYVADELDTSNAFKLKNGKTIFSAPEAKDAMDTYLKIFKKASPPSSVSWGYPEMVEGFSNGSTAFLLQDPEVISTLSKSTSITTDQWDTAPLLTGPTGKAAQPIAAAGWGIAKSSEHQAAALKLIKYLASEKPATTFAAENSLVPIVKSAINSSQYTTGKWKSYATMTNDPSTYINVTQPRSVSWWTDWGQKSDADIQQWLLGKISTTDLLKGWDQYWTEKWAQ</sequence>
<evidence type="ECO:0000313" key="8">
    <source>
        <dbReference type="Proteomes" id="UP000029033"/>
    </source>
</evidence>
<keyword evidence="8" id="KW-1185">Reference proteome</keyword>
<reference evidence="7 8" key="1">
    <citation type="submission" date="2014-03" db="EMBL/GenBank/DDBJ databases">
        <title>Genomics of Bifidobacteria.</title>
        <authorList>
            <person name="Ventura M."/>
            <person name="Milani C."/>
            <person name="Lugli G.A."/>
        </authorList>
    </citation>
    <scope>NUCLEOTIDE SEQUENCE [LARGE SCALE GENOMIC DNA]</scope>
    <source>
        <strain evidence="7 8">LMG 21589</strain>
    </source>
</reference>
<keyword evidence="1" id="KW-1003">Cell membrane</keyword>
<evidence type="ECO:0000256" key="4">
    <source>
        <dbReference type="ARBA" id="ARBA00023139"/>
    </source>
</evidence>
<dbReference type="OrthoDB" id="358201at2"/>
<evidence type="ECO:0000256" key="5">
    <source>
        <dbReference type="ARBA" id="ARBA00023288"/>
    </source>
</evidence>